<name>A0A8W8MW72_MAGGI</name>
<evidence type="ECO:0000256" key="5">
    <source>
        <dbReference type="ARBA" id="ARBA00022723"/>
    </source>
</evidence>
<keyword evidence="8 10" id="KW-0408">Iron</keyword>
<comment type="cofactor">
    <cofactor evidence="10">
        <name>heme</name>
        <dbReference type="ChEBI" id="CHEBI:30413"/>
    </cofactor>
</comment>
<evidence type="ECO:0000256" key="10">
    <source>
        <dbReference type="PIRSR" id="PIRSR602401-1"/>
    </source>
</evidence>
<dbReference type="InterPro" id="IPR050705">
    <property type="entry name" value="Cytochrome_P450_3A"/>
</dbReference>
<comment type="similarity">
    <text evidence="3 11">Belongs to the cytochrome P450 family.</text>
</comment>
<keyword evidence="11" id="KW-0503">Monooxygenase</keyword>
<evidence type="ECO:0000256" key="12">
    <source>
        <dbReference type="SAM" id="Phobius"/>
    </source>
</evidence>
<keyword evidence="14" id="KW-1185">Reference proteome</keyword>
<keyword evidence="12" id="KW-0472">Membrane</keyword>
<dbReference type="Gene3D" id="1.10.630.10">
    <property type="entry name" value="Cytochrome P450"/>
    <property type="match status" value="1"/>
</dbReference>
<dbReference type="AlphaFoldDB" id="A0A8W8MW72"/>
<feature type="transmembrane region" description="Helical" evidence="12">
    <location>
        <begin position="212"/>
        <end position="231"/>
    </location>
</feature>
<dbReference type="InterPro" id="IPR001128">
    <property type="entry name" value="Cyt_P450"/>
</dbReference>
<keyword evidence="5 10" id="KW-0479">Metal-binding</keyword>
<keyword evidence="4 10" id="KW-0349">Heme</keyword>
<protein>
    <recommendedName>
        <fullName evidence="15">Cytochrome P450 3A24</fullName>
    </recommendedName>
</protein>
<dbReference type="GO" id="GO:0016705">
    <property type="term" value="F:oxidoreductase activity, acting on paired donors, with incorporation or reduction of molecular oxygen"/>
    <property type="evidence" value="ECO:0007669"/>
    <property type="project" value="InterPro"/>
</dbReference>
<evidence type="ECO:0000256" key="2">
    <source>
        <dbReference type="ARBA" id="ARBA00004406"/>
    </source>
</evidence>
<keyword evidence="6" id="KW-0256">Endoplasmic reticulum</keyword>
<evidence type="ECO:0008006" key="15">
    <source>
        <dbReference type="Google" id="ProtNLM"/>
    </source>
</evidence>
<dbReference type="GO" id="GO:0020037">
    <property type="term" value="F:heme binding"/>
    <property type="evidence" value="ECO:0007669"/>
    <property type="project" value="InterPro"/>
</dbReference>
<evidence type="ECO:0000313" key="14">
    <source>
        <dbReference type="Proteomes" id="UP000005408"/>
    </source>
</evidence>
<dbReference type="InterPro" id="IPR017972">
    <property type="entry name" value="Cyt_P450_CS"/>
</dbReference>
<dbReference type="GO" id="GO:0005789">
    <property type="term" value="C:endoplasmic reticulum membrane"/>
    <property type="evidence" value="ECO:0007669"/>
    <property type="project" value="UniProtKB-SubCell"/>
</dbReference>
<evidence type="ECO:0000256" key="11">
    <source>
        <dbReference type="RuleBase" id="RU000461"/>
    </source>
</evidence>
<evidence type="ECO:0000256" key="4">
    <source>
        <dbReference type="ARBA" id="ARBA00022617"/>
    </source>
</evidence>
<dbReference type="PANTHER" id="PTHR24302">
    <property type="entry name" value="CYTOCHROME P450 FAMILY 3"/>
    <property type="match status" value="1"/>
</dbReference>
<keyword evidence="7 11" id="KW-0560">Oxidoreductase</keyword>
<dbReference type="GO" id="GO:0008395">
    <property type="term" value="F:steroid hydroxylase activity"/>
    <property type="evidence" value="ECO:0007669"/>
    <property type="project" value="TreeGrafter"/>
</dbReference>
<evidence type="ECO:0000256" key="1">
    <source>
        <dbReference type="ARBA" id="ARBA00004174"/>
    </source>
</evidence>
<comment type="subcellular location">
    <subcellularLocation>
        <location evidence="2">Endoplasmic reticulum membrane</location>
        <topology evidence="2">Peripheral membrane protein</topology>
    </subcellularLocation>
    <subcellularLocation>
        <location evidence="1">Microsome membrane</location>
        <topology evidence="1">Peripheral membrane protein</topology>
    </subcellularLocation>
</comment>
<proteinExistence type="inferred from homology"/>
<dbReference type="EnsemblMetazoa" id="G4191.6">
    <property type="protein sequence ID" value="G4191.6:cds"/>
    <property type="gene ID" value="G4191"/>
</dbReference>
<keyword evidence="12" id="KW-1133">Transmembrane helix</keyword>
<keyword evidence="12" id="KW-0812">Transmembrane</keyword>
<evidence type="ECO:0000256" key="8">
    <source>
        <dbReference type="ARBA" id="ARBA00023004"/>
    </source>
</evidence>
<reference evidence="13" key="1">
    <citation type="submission" date="2022-08" db="UniProtKB">
        <authorList>
            <consortium name="EnsemblMetazoa"/>
        </authorList>
    </citation>
    <scope>IDENTIFICATION</scope>
    <source>
        <strain evidence="13">05x7-T-G4-1.051#20</strain>
    </source>
</reference>
<accession>A0A8W8MW72</accession>
<keyword evidence="6" id="KW-0492">Microsome</keyword>
<evidence type="ECO:0000256" key="9">
    <source>
        <dbReference type="ARBA" id="ARBA00043906"/>
    </source>
</evidence>
<evidence type="ECO:0000313" key="13">
    <source>
        <dbReference type="EnsemblMetazoa" id="G4191.6:cds"/>
    </source>
</evidence>
<dbReference type="GO" id="GO:0005506">
    <property type="term" value="F:iron ion binding"/>
    <property type="evidence" value="ECO:0007669"/>
    <property type="project" value="InterPro"/>
</dbReference>
<dbReference type="Pfam" id="PF00067">
    <property type="entry name" value="p450"/>
    <property type="match status" value="1"/>
</dbReference>
<feature type="transmembrane region" description="Helical" evidence="12">
    <location>
        <begin position="6"/>
        <end position="26"/>
    </location>
</feature>
<dbReference type="SUPFAM" id="SSF48264">
    <property type="entry name" value="Cytochrome P450"/>
    <property type="match status" value="1"/>
</dbReference>
<dbReference type="InterPro" id="IPR036396">
    <property type="entry name" value="Cyt_P450_sf"/>
</dbReference>
<dbReference type="PRINTS" id="PR00385">
    <property type="entry name" value="P450"/>
</dbReference>
<dbReference type="FunFam" id="1.10.630.10:FF:000042">
    <property type="entry name" value="Cytochrome P450"/>
    <property type="match status" value="1"/>
</dbReference>
<evidence type="ECO:0000256" key="6">
    <source>
        <dbReference type="ARBA" id="ARBA00022848"/>
    </source>
</evidence>
<dbReference type="InterPro" id="IPR002401">
    <property type="entry name" value="Cyt_P450_E_grp-I"/>
</dbReference>
<dbReference type="EnsemblMetazoa" id="G4191.11">
    <property type="protein sequence ID" value="G4191.11:cds"/>
    <property type="gene ID" value="G4191"/>
</dbReference>
<dbReference type="Proteomes" id="UP000005408">
    <property type="component" value="Unassembled WGS sequence"/>
</dbReference>
<dbReference type="PROSITE" id="PS00086">
    <property type="entry name" value="CYTOCHROME_P450"/>
    <property type="match status" value="1"/>
</dbReference>
<dbReference type="CDD" id="cd11055">
    <property type="entry name" value="CYP3A-like"/>
    <property type="match status" value="1"/>
</dbReference>
<dbReference type="OMA" id="HEIHRRF"/>
<dbReference type="OrthoDB" id="2789670at2759"/>
<organism evidence="13 14">
    <name type="scientific">Magallana gigas</name>
    <name type="common">Pacific oyster</name>
    <name type="synonym">Crassostrea gigas</name>
    <dbReference type="NCBI Taxonomy" id="29159"/>
    <lineage>
        <taxon>Eukaryota</taxon>
        <taxon>Metazoa</taxon>
        <taxon>Spiralia</taxon>
        <taxon>Lophotrochozoa</taxon>
        <taxon>Mollusca</taxon>
        <taxon>Bivalvia</taxon>
        <taxon>Autobranchia</taxon>
        <taxon>Pteriomorphia</taxon>
        <taxon>Ostreida</taxon>
        <taxon>Ostreoidea</taxon>
        <taxon>Ostreidae</taxon>
        <taxon>Magallana</taxon>
    </lineage>
</organism>
<sequence>MATLWVWITGSLVAIVCFLLFFYVYSTWNYGIFKKMGVNGPQPSFLFGNHMVFAKHGFKKADMMLWKEYGDVFGYFTGRTPSIVISDTEILQEILVKQFNNFTDRAVLRGFSGAMNENLSAQQGKVWKSSRSILSPTFTTGKLRKMDPLIKEAADSLVLHIKKRINECNEVDFAWLFGCYTLDVIASTAFGIKVDSQRDPNDKFVRMASKILAIKVNSPYLTLAFVLPILMRPLSKLFNITVLDKEATEFFTNEILKVLNSSEPSIQKDYVDFIHLMMEAHNEDTDYTDGRRGLTSKEIIANCLLFFFAGYETTAASLSFLAYNLALNPDIQQKMYEEIVSVLGEEEPGYDNTGKLQYMEMCIHETMRMYPASPRTDRICVRETEVKGLKIPEGMQIAVPIYILHHNEKLWQDPEKFDPERFSAENKAKIKPCQFMPFGFGPRICIGKRLAITEMKIALAKLLREFILVKCDKTKIPPKELQTGLIKPEDMWLKVQLRSSEESD</sequence>
<dbReference type="PRINTS" id="PR00463">
    <property type="entry name" value="EP450I"/>
</dbReference>
<evidence type="ECO:0000256" key="3">
    <source>
        <dbReference type="ARBA" id="ARBA00010617"/>
    </source>
</evidence>
<dbReference type="SMR" id="A0A8W8MW72"/>
<dbReference type="EnsemblMetazoa" id="G4191.7">
    <property type="protein sequence ID" value="G4191.7:cds"/>
    <property type="gene ID" value="G4191"/>
</dbReference>
<feature type="binding site" description="axial binding residue" evidence="10">
    <location>
        <position position="445"/>
    </location>
    <ligand>
        <name>heme</name>
        <dbReference type="ChEBI" id="CHEBI:30413"/>
    </ligand>
    <ligandPart>
        <name>Fe</name>
        <dbReference type="ChEBI" id="CHEBI:18248"/>
    </ligandPart>
</feature>
<evidence type="ECO:0000256" key="7">
    <source>
        <dbReference type="ARBA" id="ARBA00023002"/>
    </source>
</evidence>
<comment type="function">
    <text evidence="9">Cytochromes P450 are a group of heme-thiolate monooxygenases. They oxidize a variety of structurally unrelated compounds, including steroids, fatty acids, and xenobiotics.</text>
</comment>
<dbReference type="PANTHER" id="PTHR24302:SF15">
    <property type="entry name" value="FATTY-ACID PEROXYGENASE"/>
    <property type="match status" value="1"/>
</dbReference>